<dbReference type="SUPFAM" id="SSF52374">
    <property type="entry name" value="Nucleotidylyl transferase"/>
    <property type="match status" value="1"/>
</dbReference>
<proteinExistence type="predicted"/>
<keyword evidence="1" id="KW-0436">Ligase</keyword>
<protein>
    <submittedName>
        <fullName evidence="8">tRNA synthetases class I-domain-containing protein</fullName>
    </submittedName>
</protein>
<keyword evidence="4" id="KW-0648">Protein biosynthesis</keyword>
<dbReference type="InterPro" id="IPR002300">
    <property type="entry name" value="aa-tRNA-synth_Ia"/>
</dbReference>
<keyword evidence="5 8" id="KW-0030">Aminoacyl-tRNA synthetase</keyword>
<feature type="domain" description="Methionyl/Valyl/Leucyl/Isoleucyl-tRNA synthetase anticodon-binding" evidence="7">
    <location>
        <begin position="266"/>
        <end position="383"/>
    </location>
</feature>
<name>A0AAN7CCG2_9PEZI</name>
<dbReference type="InterPro" id="IPR014729">
    <property type="entry name" value="Rossmann-like_a/b/a_fold"/>
</dbReference>
<feature type="domain" description="Aminoacyl-tRNA synthetase class Ia" evidence="6">
    <location>
        <begin position="55"/>
        <end position="236"/>
    </location>
</feature>
<keyword evidence="3" id="KW-0067">ATP-binding</keyword>
<dbReference type="SUPFAM" id="SSF47323">
    <property type="entry name" value="Anticodon-binding domain of a subclass of class I aminoacyl-tRNA synthetases"/>
    <property type="match status" value="1"/>
</dbReference>
<comment type="caution">
    <text evidence="8">The sequence shown here is derived from an EMBL/GenBank/DDBJ whole genome shotgun (WGS) entry which is preliminary data.</text>
</comment>
<dbReference type="EMBL" id="MU860062">
    <property type="protein sequence ID" value="KAK4239496.1"/>
    <property type="molecule type" value="Genomic_DNA"/>
</dbReference>
<evidence type="ECO:0000313" key="9">
    <source>
        <dbReference type="Proteomes" id="UP001303760"/>
    </source>
</evidence>
<dbReference type="Gene3D" id="1.10.730.10">
    <property type="entry name" value="Isoleucyl-tRNA Synthetase, Domain 1"/>
    <property type="match status" value="1"/>
</dbReference>
<dbReference type="PANTHER" id="PTHR42780">
    <property type="entry name" value="SOLEUCYL-TRNA SYNTHETASE"/>
    <property type="match status" value="1"/>
</dbReference>
<dbReference type="Pfam" id="PF00133">
    <property type="entry name" value="tRNA-synt_1"/>
    <property type="match status" value="1"/>
</dbReference>
<evidence type="ECO:0000256" key="2">
    <source>
        <dbReference type="ARBA" id="ARBA00022741"/>
    </source>
</evidence>
<evidence type="ECO:0000259" key="7">
    <source>
        <dbReference type="Pfam" id="PF08264"/>
    </source>
</evidence>
<dbReference type="InterPro" id="IPR009080">
    <property type="entry name" value="tRNAsynth_Ia_anticodon-bd"/>
</dbReference>
<dbReference type="Proteomes" id="UP001303760">
    <property type="component" value="Unassembled WGS sequence"/>
</dbReference>
<dbReference type="AlphaFoldDB" id="A0AAN7CCG2"/>
<evidence type="ECO:0000256" key="3">
    <source>
        <dbReference type="ARBA" id="ARBA00022840"/>
    </source>
</evidence>
<evidence type="ECO:0000256" key="4">
    <source>
        <dbReference type="ARBA" id="ARBA00022917"/>
    </source>
</evidence>
<dbReference type="Pfam" id="PF08264">
    <property type="entry name" value="Anticodon_1"/>
    <property type="match status" value="1"/>
</dbReference>
<evidence type="ECO:0000256" key="1">
    <source>
        <dbReference type="ARBA" id="ARBA00022598"/>
    </source>
</evidence>
<accession>A0AAN7CCG2</accession>
<dbReference type="PANTHER" id="PTHR42780:SF1">
    <property type="entry name" value="ISOLEUCINE--TRNA LIGASE, CYTOPLASMIC"/>
    <property type="match status" value="1"/>
</dbReference>
<reference evidence="8" key="1">
    <citation type="journal article" date="2023" name="Mol. Phylogenet. Evol.">
        <title>Genome-scale phylogeny and comparative genomics of the fungal order Sordariales.</title>
        <authorList>
            <person name="Hensen N."/>
            <person name="Bonometti L."/>
            <person name="Westerberg I."/>
            <person name="Brannstrom I.O."/>
            <person name="Guillou S."/>
            <person name="Cros-Aarteil S."/>
            <person name="Calhoun S."/>
            <person name="Haridas S."/>
            <person name="Kuo A."/>
            <person name="Mondo S."/>
            <person name="Pangilinan J."/>
            <person name="Riley R."/>
            <person name="LaButti K."/>
            <person name="Andreopoulos B."/>
            <person name="Lipzen A."/>
            <person name="Chen C."/>
            <person name="Yan M."/>
            <person name="Daum C."/>
            <person name="Ng V."/>
            <person name="Clum A."/>
            <person name="Steindorff A."/>
            <person name="Ohm R.A."/>
            <person name="Martin F."/>
            <person name="Silar P."/>
            <person name="Natvig D.O."/>
            <person name="Lalanne C."/>
            <person name="Gautier V."/>
            <person name="Ament-Velasquez S.L."/>
            <person name="Kruys A."/>
            <person name="Hutchinson M.I."/>
            <person name="Powell A.J."/>
            <person name="Barry K."/>
            <person name="Miller A.N."/>
            <person name="Grigoriev I.V."/>
            <person name="Debuchy R."/>
            <person name="Gladieux P."/>
            <person name="Hiltunen Thoren M."/>
            <person name="Johannesson H."/>
        </authorList>
    </citation>
    <scope>NUCLEOTIDE SEQUENCE</scope>
    <source>
        <strain evidence="8">CBS 532.94</strain>
    </source>
</reference>
<dbReference type="InterPro" id="IPR023586">
    <property type="entry name" value="Ile-tRNA-ligase_type2"/>
</dbReference>
<dbReference type="Gene3D" id="3.40.50.620">
    <property type="entry name" value="HUPs"/>
    <property type="match status" value="1"/>
</dbReference>
<sequence>MAVWVVKAADKAILKDLRPTGRRLLVESQVAHVDKFCWRSDTQLIRRAVSLWFIKEKRFANWISNAPDWNVSEIATGEPQFPWVSDDYEEIVCVGSEPHDDIHRDKVDGITIPSKKRKDVLRRVGGIFDYCQGACPIPQLIIPLKIQKGSRDPCFLRTSSPKVFDQTRGWFYTLTVLGNKLFDTSPFKDVIVNGIVLAKDGRKTSNCLKNHPDPSAILDRYGSDALRLYLINSQSGVKEIVARVLLPLWNRYRFYYEQTLFLLRFMEQEMRGYCLYTVVPPLLQVIDNLANSYIRFNRRRLEGLAGLGVDDTTAALNNLLQVLFTLIRALGPFTPFITEHIYQLLWPQLVEATAQFKGARSVHFLPFPTVQKALIDEVIERQVSRRNLSLKTPLISLVVIPDEHILEDPNVRDIVLADDEWRYSILLEARVDRPPLDKKLKKGDQLREYQRTQKMTLDGIVLAEGDLTLVRVIGKGVSSEADGPLAPQWEPAFADDMIVLLDTAPHLGLFEETLVRELINQLQRLRKKAGLASTEKVHRRYRVVSDPNEVRVGPVVAAHQDVIVAALRGKVKGAQEAREAGADS</sequence>
<dbReference type="GO" id="GO:0004822">
    <property type="term" value="F:isoleucine-tRNA ligase activity"/>
    <property type="evidence" value="ECO:0007669"/>
    <property type="project" value="InterPro"/>
</dbReference>
<dbReference type="InterPro" id="IPR013155">
    <property type="entry name" value="M/V/L/I-tRNA-synth_anticd-bd"/>
</dbReference>
<dbReference type="GO" id="GO:0005524">
    <property type="term" value="F:ATP binding"/>
    <property type="evidence" value="ECO:0007669"/>
    <property type="project" value="UniProtKB-KW"/>
</dbReference>
<evidence type="ECO:0000259" key="6">
    <source>
        <dbReference type="Pfam" id="PF00133"/>
    </source>
</evidence>
<dbReference type="GO" id="GO:0006428">
    <property type="term" value="P:isoleucyl-tRNA aminoacylation"/>
    <property type="evidence" value="ECO:0007669"/>
    <property type="project" value="TreeGrafter"/>
</dbReference>
<reference evidence="8" key="2">
    <citation type="submission" date="2023-05" db="EMBL/GenBank/DDBJ databases">
        <authorList>
            <consortium name="Lawrence Berkeley National Laboratory"/>
            <person name="Steindorff A."/>
            <person name="Hensen N."/>
            <person name="Bonometti L."/>
            <person name="Westerberg I."/>
            <person name="Brannstrom I.O."/>
            <person name="Guillou S."/>
            <person name="Cros-Aarteil S."/>
            <person name="Calhoun S."/>
            <person name="Haridas S."/>
            <person name="Kuo A."/>
            <person name="Mondo S."/>
            <person name="Pangilinan J."/>
            <person name="Riley R."/>
            <person name="Labutti K."/>
            <person name="Andreopoulos B."/>
            <person name="Lipzen A."/>
            <person name="Chen C."/>
            <person name="Yanf M."/>
            <person name="Daum C."/>
            <person name="Ng V."/>
            <person name="Clum A."/>
            <person name="Ohm R."/>
            <person name="Martin F."/>
            <person name="Silar P."/>
            <person name="Natvig D."/>
            <person name="Lalanne C."/>
            <person name="Gautier V."/>
            <person name="Ament-Velasquez S.L."/>
            <person name="Kruys A."/>
            <person name="Hutchinson M.I."/>
            <person name="Powell A.J."/>
            <person name="Barry K."/>
            <person name="Miller A.N."/>
            <person name="Grigoriev I.V."/>
            <person name="Debuchy R."/>
            <person name="Gladieux P."/>
            <person name="Thoren M.H."/>
            <person name="Johannesson H."/>
        </authorList>
    </citation>
    <scope>NUCLEOTIDE SEQUENCE</scope>
    <source>
        <strain evidence="8">CBS 532.94</strain>
    </source>
</reference>
<evidence type="ECO:0000313" key="8">
    <source>
        <dbReference type="EMBL" id="KAK4239496.1"/>
    </source>
</evidence>
<evidence type="ECO:0000256" key="5">
    <source>
        <dbReference type="ARBA" id="ARBA00023146"/>
    </source>
</evidence>
<keyword evidence="2" id="KW-0547">Nucleotide-binding</keyword>
<keyword evidence="9" id="KW-1185">Reference proteome</keyword>
<organism evidence="8 9">
    <name type="scientific">Achaetomium macrosporum</name>
    <dbReference type="NCBI Taxonomy" id="79813"/>
    <lineage>
        <taxon>Eukaryota</taxon>
        <taxon>Fungi</taxon>
        <taxon>Dikarya</taxon>
        <taxon>Ascomycota</taxon>
        <taxon>Pezizomycotina</taxon>
        <taxon>Sordariomycetes</taxon>
        <taxon>Sordariomycetidae</taxon>
        <taxon>Sordariales</taxon>
        <taxon>Chaetomiaceae</taxon>
        <taxon>Achaetomium</taxon>
    </lineage>
</organism>
<gene>
    <name evidence="8" type="ORF">C8A03DRAFT_42901</name>
</gene>